<dbReference type="InterPro" id="IPR051689">
    <property type="entry name" value="Sterol_desaturase/TMEM195"/>
</dbReference>
<name>A0A370U642_9GAMM</name>
<gene>
    <name evidence="9" type="ORF">DN730_14775</name>
</gene>
<comment type="caution">
    <text evidence="9">The sequence shown here is derived from an EMBL/GenBank/DDBJ whole genome shotgun (WGS) entry which is preliminary data.</text>
</comment>
<dbReference type="AlphaFoldDB" id="A0A370U642"/>
<keyword evidence="2 7" id="KW-0812">Transmembrane</keyword>
<keyword evidence="6 7" id="KW-0472">Membrane</keyword>
<dbReference type="GO" id="GO:0016020">
    <property type="term" value="C:membrane"/>
    <property type="evidence" value="ECO:0007669"/>
    <property type="project" value="GOC"/>
</dbReference>
<dbReference type="GO" id="GO:0006643">
    <property type="term" value="P:membrane lipid metabolic process"/>
    <property type="evidence" value="ECO:0007669"/>
    <property type="project" value="TreeGrafter"/>
</dbReference>
<dbReference type="EMBL" id="QKRA01000008">
    <property type="protein sequence ID" value="RDL43240.1"/>
    <property type="molecule type" value="Genomic_DNA"/>
</dbReference>
<evidence type="ECO:0000256" key="1">
    <source>
        <dbReference type="ARBA" id="ARBA00004127"/>
    </source>
</evidence>
<sequence>MFDHFVGWLGNELVAASSSLLDKSKRVSLWYLLSALLFAWGVLAIRYGHDGWSRLQPYLSWRVWWHRSARTDYLLWFANRLALAVLIPKTLTQAVWISWLYFYWQEAGIGDAQLGWPTSIVIVVFTLCYFFVDDFSRFFVHWCMHKSPWLWAFHQVHHSAKVLTPFTVFRTHPVEGLLFFLRSMTSQSLVISVFLVVFPNQVSLWQIYGVLVTTFLFNALGANLRHSGVALSYGQRIEKWFISPAQHQVHHSNLNQHYDRNFGVALAIWDRMFGSWEPGHDNQMIRFGTNQAIDNMGMLGQWCQPFKDIYELFQARLKRVRIWLVSLQKKTPHTMALWKAPQTGKSVLKQDK</sequence>
<dbReference type="RefSeq" id="WP_115468922.1">
    <property type="nucleotide sequence ID" value="NZ_QKRA01000008.1"/>
</dbReference>
<feature type="transmembrane region" description="Helical" evidence="7">
    <location>
        <begin position="204"/>
        <end position="224"/>
    </location>
</feature>
<dbReference type="GO" id="GO:0005506">
    <property type="term" value="F:iron ion binding"/>
    <property type="evidence" value="ECO:0007669"/>
    <property type="project" value="InterPro"/>
</dbReference>
<keyword evidence="4" id="KW-0560">Oxidoreductase</keyword>
<dbReference type="PANTHER" id="PTHR21624:SF1">
    <property type="entry name" value="ALKYLGLYCEROL MONOOXYGENASE"/>
    <property type="match status" value="1"/>
</dbReference>
<evidence type="ECO:0000313" key="9">
    <source>
        <dbReference type="EMBL" id="RDL43240.1"/>
    </source>
</evidence>
<feature type="transmembrane region" description="Helical" evidence="7">
    <location>
        <begin position="29"/>
        <end position="48"/>
    </location>
</feature>
<keyword evidence="5" id="KW-0443">Lipid metabolism</keyword>
<dbReference type="Pfam" id="PF04116">
    <property type="entry name" value="FA_hydroxylase"/>
    <property type="match status" value="1"/>
</dbReference>
<comment type="subcellular location">
    <subcellularLocation>
        <location evidence="1">Endomembrane system</location>
        <topology evidence="1">Multi-pass membrane protein</topology>
    </subcellularLocation>
</comment>
<evidence type="ECO:0000256" key="6">
    <source>
        <dbReference type="ARBA" id="ARBA00023136"/>
    </source>
</evidence>
<dbReference type="InterPro" id="IPR006694">
    <property type="entry name" value="Fatty_acid_hydroxylase"/>
</dbReference>
<evidence type="ECO:0000259" key="8">
    <source>
        <dbReference type="Pfam" id="PF04116"/>
    </source>
</evidence>
<feature type="transmembrane region" description="Helical" evidence="7">
    <location>
        <begin position="81"/>
        <end position="102"/>
    </location>
</feature>
<keyword evidence="10" id="KW-1185">Reference proteome</keyword>
<evidence type="ECO:0000256" key="7">
    <source>
        <dbReference type="SAM" id="Phobius"/>
    </source>
</evidence>
<keyword evidence="3 7" id="KW-1133">Transmembrane helix</keyword>
<reference evidence="9 10" key="1">
    <citation type="submission" date="2018-06" db="EMBL/GenBank/DDBJ databases">
        <title>Marinomonas sp. YLB-05 draft genome sequence.</title>
        <authorList>
            <person name="Yu L."/>
            <person name="Tang X."/>
        </authorList>
    </citation>
    <scope>NUCLEOTIDE SEQUENCE [LARGE SCALE GENOMIC DNA]</scope>
    <source>
        <strain evidence="9 10">YLB-05</strain>
    </source>
</reference>
<feature type="transmembrane region" description="Helical" evidence="7">
    <location>
        <begin position="114"/>
        <end position="132"/>
    </location>
</feature>
<evidence type="ECO:0000313" key="10">
    <source>
        <dbReference type="Proteomes" id="UP000254326"/>
    </source>
</evidence>
<evidence type="ECO:0000256" key="4">
    <source>
        <dbReference type="ARBA" id="ARBA00023002"/>
    </source>
</evidence>
<evidence type="ECO:0000256" key="3">
    <source>
        <dbReference type="ARBA" id="ARBA00022989"/>
    </source>
</evidence>
<evidence type="ECO:0000256" key="5">
    <source>
        <dbReference type="ARBA" id="ARBA00023098"/>
    </source>
</evidence>
<accession>A0A370U642</accession>
<feature type="domain" description="Fatty acid hydroxylase" evidence="8">
    <location>
        <begin position="127"/>
        <end position="275"/>
    </location>
</feature>
<dbReference type="GO" id="GO:0012505">
    <property type="term" value="C:endomembrane system"/>
    <property type="evidence" value="ECO:0007669"/>
    <property type="project" value="UniProtKB-SubCell"/>
</dbReference>
<feature type="transmembrane region" description="Helical" evidence="7">
    <location>
        <begin position="179"/>
        <end position="198"/>
    </location>
</feature>
<dbReference type="Proteomes" id="UP000254326">
    <property type="component" value="Unassembled WGS sequence"/>
</dbReference>
<dbReference type="GO" id="GO:0008610">
    <property type="term" value="P:lipid biosynthetic process"/>
    <property type="evidence" value="ECO:0007669"/>
    <property type="project" value="InterPro"/>
</dbReference>
<proteinExistence type="predicted"/>
<evidence type="ECO:0000256" key="2">
    <source>
        <dbReference type="ARBA" id="ARBA00022692"/>
    </source>
</evidence>
<dbReference type="PANTHER" id="PTHR21624">
    <property type="entry name" value="STEROL DESATURASE-RELATED PROTEIN"/>
    <property type="match status" value="1"/>
</dbReference>
<protein>
    <submittedName>
        <fullName evidence="9">Sterol desaturase family protein</fullName>
    </submittedName>
</protein>
<dbReference type="GO" id="GO:0050479">
    <property type="term" value="F:glyceryl-ether monooxygenase activity"/>
    <property type="evidence" value="ECO:0007669"/>
    <property type="project" value="TreeGrafter"/>
</dbReference>
<dbReference type="OrthoDB" id="9770329at2"/>
<organism evidence="9 10">
    <name type="scientific">Marinomonas piezotolerans</name>
    <dbReference type="NCBI Taxonomy" id="2213058"/>
    <lineage>
        <taxon>Bacteria</taxon>
        <taxon>Pseudomonadati</taxon>
        <taxon>Pseudomonadota</taxon>
        <taxon>Gammaproteobacteria</taxon>
        <taxon>Oceanospirillales</taxon>
        <taxon>Oceanospirillaceae</taxon>
        <taxon>Marinomonas</taxon>
    </lineage>
</organism>